<evidence type="ECO:0000313" key="2">
    <source>
        <dbReference type="Proteomes" id="UP000016801"/>
    </source>
</evidence>
<evidence type="ECO:0000313" key="1">
    <source>
        <dbReference type="EMBL" id="CCE32299.1"/>
    </source>
</evidence>
<comment type="caution">
    <text evidence="1">The sequence shown here is derived from an EMBL/GenBank/DDBJ whole genome shotgun (WGS) entry which is preliminary data.</text>
</comment>
<protein>
    <submittedName>
        <fullName evidence="1">Uncharacterized protein</fullName>
    </submittedName>
</protein>
<sequence length="62" mass="6802">MLNNLVSYRPLAVRGAVTDNSLTAILRAAMLTHPPLYYALLAFVPSEGWTEAGERRAKAQKS</sequence>
<dbReference type="VEuPathDB" id="FungiDB:CPUR_06159"/>
<accession>M1WH17</accession>
<dbReference type="EMBL" id="CAGA01000039">
    <property type="protein sequence ID" value="CCE32299.1"/>
    <property type="molecule type" value="Genomic_DNA"/>
</dbReference>
<dbReference type="Proteomes" id="UP000016801">
    <property type="component" value="Unassembled WGS sequence"/>
</dbReference>
<keyword evidence="2" id="KW-1185">Reference proteome</keyword>
<organism evidence="1 2">
    <name type="scientific">Claviceps purpurea (strain 20.1)</name>
    <name type="common">Ergot fungus</name>
    <name type="synonym">Sphacelia segetum</name>
    <dbReference type="NCBI Taxonomy" id="1111077"/>
    <lineage>
        <taxon>Eukaryota</taxon>
        <taxon>Fungi</taxon>
        <taxon>Dikarya</taxon>
        <taxon>Ascomycota</taxon>
        <taxon>Pezizomycotina</taxon>
        <taxon>Sordariomycetes</taxon>
        <taxon>Hypocreomycetidae</taxon>
        <taxon>Hypocreales</taxon>
        <taxon>Clavicipitaceae</taxon>
        <taxon>Claviceps</taxon>
    </lineage>
</organism>
<dbReference type="AlphaFoldDB" id="M1WH17"/>
<dbReference type="HOGENOM" id="CLU_2904021_0_0_1"/>
<gene>
    <name evidence="1" type="ORF">CPUR_06159</name>
</gene>
<name>M1WH17_CLAP2</name>
<reference evidence="1 2" key="1">
    <citation type="journal article" date="2013" name="PLoS Genet.">
        <title>Plant-symbiotic fungi as chemical engineers: Multi-genome analysis of the Clavicipitaceae reveals dynamics of alkaloid loci.</title>
        <authorList>
            <person name="Schardl C.L."/>
            <person name="Young C.A."/>
            <person name="Hesse U."/>
            <person name="Amyotte S.G."/>
            <person name="Andreeva K."/>
            <person name="Calie P.J."/>
            <person name="Fleetwood D.J."/>
            <person name="Haws D.C."/>
            <person name="Moore N."/>
            <person name="Oeser B."/>
            <person name="Panaccione D.G."/>
            <person name="Schweri K.K."/>
            <person name="Voisey C.R."/>
            <person name="Farman M.L."/>
            <person name="Jaromczyk J.W."/>
            <person name="Roe B.A."/>
            <person name="O'Sullivan D.M."/>
            <person name="Scott B."/>
            <person name="Tudzynski P."/>
            <person name="An Z."/>
            <person name="Arnaoudova E.G."/>
            <person name="Bullock C.T."/>
            <person name="Charlton N.D."/>
            <person name="Chen L."/>
            <person name="Cox M."/>
            <person name="Dinkins R.D."/>
            <person name="Florea S."/>
            <person name="Glenn A.E."/>
            <person name="Gordon A."/>
            <person name="Gueldener U."/>
            <person name="Harris D.R."/>
            <person name="Hollin W."/>
            <person name="Jaromczyk J."/>
            <person name="Johnson R.D."/>
            <person name="Khan A.K."/>
            <person name="Leistner E."/>
            <person name="Leuchtmann A."/>
            <person name="Li C."/>
            <person name="Liu J."/>
            <person name="Liu J."/>
            <person name="Liu M."/>
            <person name="Mace W."/>
            <person name="Machado C."/>
            <person name="Nagabhyru P."/>
            <person name="Pan J."/>
            <person name="Schmid J."/>
            <person name="Sugawara K."/>
            <person name="Steiner U."/>
            <person name="Takach J.E."/>
            <person name="Tanaka E."/>
            <person name="Webb J.S."/>
            <person name="Wilson E.V."/>
            <person name="Wiseman J.L."/>
            <person name="Yoshida R."/>
            <person name="Zeng Z."/>
        </authorList>
    </citation>
    <scope>NUCLEOTIDE SEQUENCE [LARGE SCALE GENOMIC DNA]</scope>
    <source>
        <strain evidence="1 2">20.1</strain>
    </source>
</reference>
<proteinExistence type="predicted"/>